<name>A0ABU6VT76_9FABA</name>
<organism evidence="2 3">
    <name type="scientific">Stylosanthes scabra</name>
    <dbReference type="NCBI Taxonomy" id="79078"/>
    <lineage>
        <taxon>Eukaryota</taxon>
        <taxon>Viridiplantae</taxon>
        <taxon>Streptophyta</taxon>
        <taxon>Embryophyta</taxon>
        <taxon>Tracheophyta</taxon>
        <taxon>Spermatophyta</taxon>
        <taxon>Magnoliopsida</taxon>
        <taxon>eudicotyledons</taxon>
        <taxon>Gunneridae</taxon>
        <taxon>Pentapetalae</taxon>
        <taxon>rosids</taxon>
        <taxon>fabids</taxon>
        <taxon>Fabales</taxon>
        <taxon>Fabaceae</taxon>
        <taxon>Papilionoideae</taxon>
        <taxon>50 kb inversion clade</taxon>
        <taxon>dalbergioids sensu lato</taxon>
        <taxon>Dalbergieae</taxon>
        <taxon>Pterocarpus clade</taxon>
        <taxon>Stylosanthes</taxon>
    </lineage>
</organism>
<comment type="caution">
    <text evidence="2">The sequence shown here is derived from an EMBL/GenBank/DDBJ whole genome shotgun (WGS) entry which is preliminary data.</text>
</comment>
<feature type="region of interest" description="Disordered" evidence="1">
    <location>
        <begin position="132"/>
        <end position="184"/>
    </location>
</feature>
<accession>A0ABU6VT76</accession>
<dbReference type="Proteomes" id="UP001341840">
    <property type="component" value="Unassembled WGS sequence"/>
</dbReference>
<evidence type="ECO:0000256" key="1">
    <source>
        <dbReference type="SAM" id="MobiDB-lite"/>
    </source>
</evidence>
<protein>
    <submittedName>
        <fullName evidence="2">Uncharacterized protein</fullName>
    </submittedName>
</protein>
<reference evidence="2 3" key="1">
    <citation type="journal article" date="2023" name="Plants (Basel)">
        <title>Bridging the Gap: Combining Genomics and Transcriptomics Approaches to Understand Stylosanthes scabra, an Orphan Legume from the Brazilian Caatinga.</title>
        <authorList>
            <person name="Ferreira-Neto J.R.C."/>
            <person name="da Silva M.D."/>
            <person name="Binneck E."/>
            <person name="de Melo N.F."/>
            <person name="da Silva R.H."/>
            <person name="de Melo A.L.T.M."/>
            <person name="Pandolfi V."/>
            <person name="Bustamante F.O."/>
            <person name="Brasileiro-Vidal A.C."/>
            <person name="Benko-Iseppon A.M."/>
        </authorList>
    </citation>
    <scope>NUCLEOTIDE SEQUENCE [LARGE SCALE GENOMIC DNA]</scope>
    <source>
        <tissue evidence="2">Leaves</tissue>
    </source>
</reference>
<proteinExistence type="predicted"/>
<feature type="region of interest" description="Disordered" evidence="1">
    <location>
        <begin position="355"/>
        <end position="383"/>
    </location>
</feature>
<evidence type="ECO:0000313" key="3">
    <source>
        <dbReference type="Proteomes" id="UP001341840"/>
    </source>
</evidence>
<sequence length="383" mass="44797">MRFREATPGVENNYDNRQSHDQQLDQVLRNLCILGATWKMGNKSEVTTARAILIHSIIKGDDIRVENLIANSIILIAQGLSGKGKLGFPSTIYKLCKDAKVRMRKFRNLELIPEGRYITDEVMETVRVPRVVQQHQPRNEDEDHEMPQNVPENETDFGNLQHEQQHHQFQQPPQQQYHHQQPPYEDNHQYQQTMMEQQQQGFNSINEMLAGIQLQQQNMFQGLQTTQNQYLKELTALKTRQDEFFSNQNNQYHMIRQEQDLMAKEIQDLKKYQVNTTMMGANKNETDQLVSKVGEQQRQFTEAMRQLKEWTRNGSARECYAVWAHQQANPNLMEMPVHKVTKQIYNNLENDRPMFHGFLKSEGQSSQSAPPQSLDHPTTKPKK</sequence>
<keyword evidence="3" id="KW-1185">Reference proteome</keyword>
<gene>
    <name evidence="2" type="ORF">PIB30_091967</name>
</gene>
<dbReference type="EMBL" id="JASCZI010152903">
    <property type="protein sequence ID" value="MED6176827.1"/>
    <property type="molecule type" value="Genomic_DNA"/>
</dbReference>
<feature type="compositionally biased region" description="Low complexity" evidence="1">
    <location>
        <begin position="167"/>
        <end position="184"/>
    </location>
</feature>
<evidence type="ECO:0000313" key="2">
    <source>
        <dbReference type="EMBL" id="MED6176827.1"/>
    </source>
</evidence>
<feature type="compositionally biased region" description="Polar residues" evidence="1">
    <location>
        <begin position="362"/>
        <end position="371"/>
    </location>
</feature>